<sequence>MIAAETPREAYEGEIVLDGIDFFRRTMRGPLARYDVLLGRLVAIGIVIGLVPAGKKGPGMRPFARNLSFTPLIDTLRGLLSGPPSAGLVIMAIAGCAGLLLIGFMWGRALLAKRA</sequence>
<keyword evidence="1" id="KW-0812">Transmembrane</keyword>
<dbReference type="AlphaFoldDB" id="A0A1M4ECQ3"/>
<accession>A0A1M4ECQ3</accession>
<dbReference type="EMBL" id="LT559118">
    <property type="protein sequence ID" value="SBO96767.1"/>
    <property type="molecule type" value="Genomic_DNA"/>
</dbReference>
<proteinExistence type="predicted"/>
<keyword evidence="1" id="KW-0472">Membrane</keyword>
<feature type="transmembrane region" description="Helical" evidence="1">
    <location>
        <begin position="86"/>
        <end position="106"/>
    </location>
</feature>
<feature type="transmembrane region" description="Helical" evidence="1">
    <location>
        <begin position="34"/>
        <end position="53"/>
    </location>
</feature>
<evidence type="ECO:0000313" key="2">
    <source>
        <dbReference type="EMBL" id="SBO96767.1"/>
    </source>
</evidence>
<organism evidence="2">
    <name type="scientific">Nonomuraea gerenzanensis</name>
    <dbReference type="NCBI Taxonomy" id="93944"/>
    <lineage>
        <taxon>Bacteria</taxon>
        <taxon>Bacillati</taxon>
        <taxon>Actinomycetota</taxon>
        <taxon>Actinomycetes</taxon>
        <taxon>Streptosporangiales</taxon>
        <taxon>Streptosporangiaceae</taxon>
        <taxon>Nonomuraea</taxon>
    </lineage>
</organism>
<protein>
    <submittedName>
        <fullName evidence="2">ABC transporter system integral membrane protein</fullName>
    </submittedName>
</protein>
<evidence type="ECO:0000256" key="1">
    <source>
        <dbReference type="SAM" id="Phobius"/>
    </source>
</evidence>
<gene>
    <name evidence="2" type="ORF">BN4615_P6283</name>
</gene>
<reference evidence="2" key="1">
    <citation type="submission" date="2016-04" db="EMBL/GenBank/DDBJ databases">
        <authorList>
            <person name="Evans L.H."/>
            <person name="Alamgir A."/>
            <person name="Owens N."/>
            <person name="Weber N.D."/>
            <person name="Virtaneva K."/>
            <person name="Barbian K."/>
            <person name="Babar A."/>
            <person name="Rosenke K."/>
        </authorList>
    </citation>
    <scope>NUCLEOTIDE SEQUENCE</scope>
    <source>
        <strain evidence="2">Nono1</strain>
    </source>
</reference>
<name>A0A1M4ECQ3_9ACTN</name>
<keyword evidence="1" id="KW-1133">Transmembrane helix</keyword>